<accession>A0A369JER0</accession>
<dbReference type="OrthoDB" id="3016331at2759"/>
<dbReference type="InParanoid" id="A0A369JER0"/>
<keyword evidence="6" id="KW-1185">Reference proteome</keyword>
<keyword evidence="2" id="KW-0862">Zinc</keyword>
<dbReference type="AlphaFoldDB" id="A0A369JER0"/>
<keyword evidence="1" id="KW-0507">mRNA processing</keyword>
<reference evidence="5" key="1">
    <citation type="submission" date="2018-04" db="EMBL/GenBank/DDBJ databases">
        <title>Whole genome sequencing of Hypsizygus marmoreus.</title>
        <authorList>
            <person name="Choi I.-G."/>
            <person name="Min B."/>
            <person name="Kim J.-G."/>
            <person name="Kim S."/>
            <person name="Oh Y.-L."/>
            <person name="Kong W.-S."/>
            <person name="Park H."/>
            <person name="Jeong J."/>
            <person name="Song E.-S."/>
        </authorList>
    </citation>
    <scope>NUCLEOTIDE SEQUENCE [LARGE SCALE GENOMIC DNA]</scope>
    <source>
        <strain evidence="5">51987-8</strain>
    </source>
</reference>
<dbReference type="GO" id="GO:0008270">
    <property type="term" value="F:zinc ion binding"/>
    <property type="evidence" value="ECO:0007669"/>
    <property type="project" value="UniProtKB-KW"/>
</dbReference>
<dbReference type="STRING" id="39966.A0A369JER0"/>
<evidence type="ECO:0000259" key="4">
    <source>
        <dbReference type="PROSITE" id="PS50158"/>
    </source>
</evidence>
<dbReference type="EMBL" id="LUEZ02000068">
    <property type="protein sequence ID" value="RDB20378.1"/>
    <property type="molecule type" value="Genomic_DNA"/>
</dbReference>
<dbReference type="PROSITE" id="PS50158">
    <property type="entry name" value="ZF_CCHC"/>
    <property type="match status" value="1"/>
</dbReference>
<name>A0A369JER0_HYPMA</name>
<dbReference type="GO" id="GO:0003676">
    <property type="term" value="F:nucleic acid binding"/>
    <property type="evidence" value="ECO:0007669"/>
    <property type="project" value="InterPro"/>
</dbReference>
<comment type="caution">
    <text evidence="5">The sequence shown here is derived from an EMBL/GenBank/DDBJ whole genome shotgun (WGS) entry which is preliminary data.</text>
</comment>
<feature type="domain" description="CCHC-type" evidence="4">
    <location>
        <begin position="273"/>
        <end position="286"/>
    </location>
</feature>
<dbReference type="InterPro" id="IPR001878">
    <property type="entry name" value="Znf_CCHC"/>
</dbReference>
<feature type="region of interest" description="Disordered" evidence="3">
    <location>
        <begin position="81"/>
        <end position="138"/>
    </location>
</feature>
<keyword evidence="2" id="KW-0863">Zinc-finger</keyword>
<evidence type="ECO:0000313" key="6">
    <source>
        <dbReference type="Proteomes" id="UP000076154"/>
    </source>
</evidence>
<evidence type="ECO:0000256" key="1">
    <source>
        <dbReference type="ARBA" id="ARBA00022664"/>
    </source>
</evidence>
<evidence type="ECO:0000256" key="3">
    <source>
        <dbReference type="SAM" id="MobiDB-lite"/>
    </source>
</evidence>
<organism evidence="5 6">
    <name type="scientific">Hypsizygus marmoreus</name>
    <name type="common">White beech mushroom</name>
    <name type="synonym">Agaricus marmoreus</name>
    <dbReference type="NCBI Taxonomy" id="39966"/>
    <lineage>
        <taxon>Eukaryota</taxon>
        <taxon>Fungi</taxon>
        <taxon>Dikarya</taxon>
        <taxon>Basidiomycota</taxon>
        <taxon>Agaricomycotina</taxon>
        <taxon>Agaricomycetes</taxon>
        <taxon>Agaricomycetidae</taxon>
        <taxon>Agaricales</taxon>
        <taxon>Tricholomatineae</taxon>
        <taxon>Lyophyllaceae</taxon>
        <taxon>Hypsizygus</taxon>
    </lineage>
</organism>
<evidence type="ECO:0000313" key="5">
    <source>
        <dbReference type="EMBL" id="RDB20378.1"/>
    </source>
</evidence>
<evidence type="ECO:0000256" key="2">
    <source>
        <dbReference type="PROSITE-ProRule" id="PRU00047"/>
    </source>
</evidence>
<dbReference type="Proteomes" id="UP000076154">
    <property type="component" value="Unassembled WGS sequence"/>
</dbReference>
<feature type="compositionally biased region" description="Basic residues" evidence="3">
    <location>
        <begin position="115"/>
        <end position="127"/>
    </location>
</feature>
<dbReference type="SUPFAM" id="SSF57756">
    <property type="entry name" value="Retrovirus zinc finger-like domains"/>
    <property type="match status" value="1"/>
</dbReference>
<dbReference type="GO" id="GO:0006397">
    <property type="term" value="P:mRNA processing"/>
    <property type="evidence" value="ECO:0007669"/>
    <property type="project" value="UniProtKB-KW"/>
</dbReference>
<keyword evidence="2" id="KW-0479">Metal-binding</keyword>
<dbReference type="InterPro" id="IPR036875">
    <property type="entry name" value="Znf_CCHC_sf"/>
</dbReference>
<protein>
    <recommendedName>
        <fullName evidence="4">CCHC-type domain-containing protein</fullName>
    </recommendedName>
</protein>
<sequence length="372" mass="42696">MYECKFITIGGWLHAKNKITQEDQAGFFWRGINRTLRKKVENRILAQTPTLSLTKAFPMENVIEVVEKMFERNRFDFNLAESDSDLPNYDTGSEESSDDGNQSDNEEDSKDKSHLRTHKRIRTKKKVHYESSDSDSEEEILVKLPRKTRKASSKALKSSKKLEAEKVLEEADVEQLIQQLSEMSLDDPKYGLLYYKALKLDNIVEKCVSPPIVRSQIELNHNRSHTAYNNALPQFPPSTNLPYQTPISQVPQPHSPSPHMHTSAGSQCPPMTCYGCEKTGHTIRECLELQKHIQDGDLMKNEYGRITFRDGVLVQRNADETIIQAAERRGGLKSHYFTIKMADENEYYQSDTYMTAYEAEVFGAKHRPKIIT</sequence>
<proteinExistence type="predicted"/>
<gene>
    <name evidence="5" type="ORF">Hypma_012504</name>
</gene>